<reference evidence="8 9" key="1">
    <citation type="submission" date="2018-07" db="EMBL/GenBank/DDBJ databases">
        <title>Dyella monticola sp. nov. and Dyella psychrodurans sp. nov. isolated from monsoon evergreen broad-leaved forest soil of Dinghu Mountain, China.</title>
        <authorList>
            <person name="Gao Z."/>
            <person name="Qiu L."/>
        </authorList>
    </citation>
    <scope>NUCLEOTIDE SEQUENCE [LARGE SCALE GENOMIC DNA]</scope>
    <source>
        <strain evidence="8 9">4MSK11</strain>
    </source>
</reference>
<comment type="caution">
    <text evidence="8">The sequence shown here is derived from an EMBL/GenBank/DDBJ whole genome shotgun (WGS) entry which is preliminary data.</text>
</comment>
<dbReference type="PANTHER" id="PTHR42792:SF1">
    <property type="entry name" value="FLAGELLAR HOOK-ASSOCIATED PROTEIN 3"/>
    <property type="match status" value="1"/>
</dbReference>
<dbReference type="InterPro" id="IPR013384">
    <property type="entry name" value="Flagell_FlgL"/>
</dbReference>
<dbReference type="GO" id="GO:0005198">
    <property type="term" value="F:structural molecule activity"/>
    <property type="evidence" value="ECO:0007669"/>
    <property type="project" value="InterPro"/>
</dbReference>
<sequence length="413" mass="42213">MRISTSWMYQQSLSTMLNQESELAQTQNEVSTGNAINVPSDNPTGAAQIVGLNHILAENSEYTNNISSANTRLSTETSTLTSVSNLLSSVNDIALGGINSAMSPSDLSNMATQLTQYRNQLVQLANTTDANGQALFSGTSSTTTPFVTNSSTGAVTYAGNDQQTFVAVGTGLQVASGDPGSSIFMNLAQGNGSFVSSAGSSNTGTLVVGANSVTSTTAFAAATAAGPINDTITFGANGTYAVTDAAGNPVTDSSGNPITGTYTDGGSITFDGMSITMSGTPAAGDTVKVQSDTASNTQDVFTTLNNMIAALQSGGSTTAISNTLNRQLESLNQAMNSVSSAQVSVGSRVDTLQQQGSSYSDLNVTYKSALSDVQNVDMATAISNLSLQSTALQASQQVFAKVQGTSLFNYLQG</sequence>
<dbReference type="GO" id="GO:0005576">
    <property type="term" value="C:extracellular region"/>
    <property type="evidence" value="ECO:0007669"/>
    <property type="project" value="UniProtKB-SubCell"/>
</dbReference>
<dbReference type="Gene3D" id="1.20.1330.10">
    <property type="entry name" value="f41 fragment of flagellin, N-terminal domain"/>
    <property type="match status" value="2"/>
</dbReference>
<evidence type="ECO:0000313" key="8">
    <source>
        <dbReference type="EMBL" id="RDS82040.1"/>
    </source>
</evidence>
<feature type="domain" description="Flagellin C-terminal" evidence="7">
    <location>
        <begin position="329"/>
        <end position="411"/>
    </location>
</feature>
<comment type="subcellular location">
    <subcellularLocation>
        <location evidence="1">Bacterial flagellum</location>
    </subcellularLocation>
    <subcellularLocation>
        <location evidence="2">Secreted</location>
    </subcellularLocation>
</comment>
<evidence type="ECO:0000259" key="6">
    <source>
        <dbReference type="Pfam" id="PF00669"/>
    </source>
</evidence>
<dbReference type="InterPro" id="IPR046358">
    <property type="entry name" value="Flagellin_C"/>
</dbReference>
<dbReference type="InterPro" id="IPR001029">
    <property type="entry name" value="Flagellin_N"/>
</dbReference>
<keyword evidence="8" id="KW-0969">Cilium</keyword>
<evidence type="ECO:0000256" key="3">
    <source>
        <dbReference type="ARBA" id="ARBA00005709"/>
    </source>
</evidence>
<dbReference type="SUPFAM" id="SSF64518">
    <property type="entry name" value="Phase 1 flagellin"/>
    <property type="match status" value="1"/>
</dbReference>
<dbReference type="AlphaFoldDB" id="A0A370X186"/>
<protein>
    <submittedName>
        <fullName evidence="8">Flagellar hook-associated protein 3</fullName>
    </submittedName>
</protein>
<gene>
    <name evidence="8" type="primary">flgL</name>
    <name evidence="8" type="ORF">DWU99_15700</name>
</gene>
<evidence type="ECO:0000313" key="9">
    <source>
        <dbReference type="Proteomes" id="UP000255334"/>
    </source>
</evidence>
<dbReference type="GO" id="GO:0071973">
    <property type="term" value="P:bacterial-type flagellum-dependent cell motility"/>
    <property type="evidence" value="ECO:0007669"/>
    <property type="project" value="InterPro"/>
</dbReference>
<dbReference type="OrthoDB" id="9768249at2"/>
<accession>A0A370X186</accession>
<dbReference type="Pfam" id="PF00669">
    <property type="entry name" value="Flagellin_N"/>
    <property type="match status" value="1"/>
</dbReference>
<keyword evidence="4" id="KW-0964">Secreted</keyword>
<keyword evidence="5" id="KW-0975">Bacterial flagellum</keyword>
<keyword evidence="9" id="KW-1185">Reference proteome</keyword>
<evidence type="ECO:0000256" key="5">
    <source>
        <dbReference type="ARBA" id="ARBA00023143"/>
    </source>
</evidence>
<feature type="domain" description="Flagellin N-terminal" evidence="6">
    <location>
        <begin position="3"/>
        <end position="140"/>
    </location>
</feature>
<keyword evidence="8" id="KW-0282">Flagellum</keyword>
<dbReference type="Pfam" id="PF00700">
    <property type="entry name" value="Flagellin_C"/>
    <property type="match status" value="1"/>
</dbReference>
<evidence type="ECO:0000256" key="4">
    <source>
        <dbReference type="ARBA" id="ARBA00022525"/>
    </source>
</evidence>
<dbReference type="NCBIfam" id="TIGR02550">
    <property type="entry name" value="flagell_flgL"/>
    <property type="match status" value="1"/>
</dbReference>
<dbReference type="PANTHER" id="PTHR42792">
    <property type="entry name" value="FLAGELLIN"/>
    <property type="match status" value="1"/>
</dbReference>
<evidence type="ECO:0000256" key="1">
    <source>
        <dbReference type="ARBA" id="ARBA00004365"/>
    </source>
</evidence>
<dbReference type="GO" id="GO:0009424">
    <property type="term" value="C:bacterial-type flagellum hook"/>
    <property type="evidence" value="ECO:0007669"/>
    <property type="project" value="InterPro"/>
</dbReference>
<evidence type="ECO:0000256" key="2">
    <source>
        <dbReference type="ARBA" id="ARBA00004613"/>
    </source>
</evidence>
<proteinExistence type="inferred from homology"/>
<evidence type="ECO:0000259" key="7">
    <source>
        <dbReference type="Pfam" id="PF00700"/>
    </source>
</evidence>
<dbReference type="EMBL" id="QRBF01000006">
    <property type="protein sequence ID" value="RDS82040.1"/>
    <property type="molecule type" value="Genomic_DNA"/>
</dbReference>
<comment type="similarity">
    <text evidence="3">Belongs to the bacterial flagellin family.</text>
</comment>
<dbReference type="InterPro" id="IPR001492">
    <property type="entry name" value="Flagellin"/>
</dbReference>
<keyword evidence="8" id="KW-0966">Cell projection</keyword>
<name>A0A370X186_9GAMM</name>
<dbReference type="Proteomes" id="UP000255334">
    <property type="component" value="Unassembled WGS sequence"/>
</dbReference>
<organism evidence="8 9">
    <name type="scientific">Dyella psychrodurans</name>
    <dbReference type="NCBI Taxonomy" id="1927960"/>
    <lineage>
        <taxon>Bacteria</taxon>
        <taxon>Pseudomonadati</taxon>
        <taxon>Pseudomonadota</taxon>
        <taxon>Gammaproteobacteria</taxon>
        <taxon>Lysobacterales</taxon>
        <taxon>Rhodanobacteraceae</taxon>
        <taxon>Dyella</taxon>
    </lineage>
</organism>